<evidence type="ECO:0000313" key="1">
    <source>
        <dbReference type="EMBL" id="OPC82128.1"/>
    </source>
</evidence>
<accession>A0A1T3NZ82</accession>
<dbReference type="InterPro" id="IPR036890">
    <property type="entry name" value="HATPase_C_sf"/>
</dbReference>
<protein>
    <submittedName>
        <fullName evidence="1">Uncharacterized protein</fullName>
    </submittedName>
</protein>
<comment type="caution">
    <text evidence="1">The sequence shown here is derived from an EMBL/GenBank/DDBJ whole genome shotgun (WGS) entry which is preliminary data.</text>
</comment>
<reference evidence="1 2" key="1">
    <citation type="submission" date="2017-03" db="EMBL/GenBank/DDBJ databases">
        <title>Draft genome sequence of Streptomyces scabrisporus NF3, endophyte isolated from Amphipterygium adstringens.</title>
        <authorList>
            <person name="Vazquez M."/>
            <person name="Ceapa C.D."/>
            <person name="Rodriguez Luna D."/>
            <person name="Sanchez Esquivel S."/>
        </authorList>
    </citation>
    <scope>NUCLEOTIDE SEQUENCE [LARGE SCALE GENOMIC DNA]</scope>
    <source>
        <strain evidence="1 2">NF3</strain>
    </source>
</reference>
<keyword evidence="2" id="KW-1185">Reference proteome</keyword>
<organism evidence="1 2">
    <name type="scientific">Embleya scabrispora</name>
    <dbReference type="NCBI Taxonomy" id="159449"/>
    <lineage>
        <taxon>Bacteria</taxon>
        <taxon>Bacillati</taxon>
        <taxon>Actinomycetota</taxon>
        <taxon>Actinomycetes</taxon>
        <taxon>Kitasatosporales</taxon>
        <taxon>Streptomycetaceae</taxon>
        <taxon>Embleya</taxon>
    </lineage>
</organism>
<name>A0A1T3NZ82_9ACTN</name>
<proteinExistence type="predicted"/>
<sequence length="152" mass="16886">MWEVGDQVGIGGERRGDVGLMVTELVSEALFVAEAASYVLDVTGATAEGRPALAVVFREIGLTRLPRRRLESGRGLAVVASLTDGWPHHECGWFTPKRGPTSWFIVGDVSPERARLLDDRRLLHLRGLENTHRVTRHDIGGPLRHIDWGCDW</sequence>
<dbReference type="Gene3D" id="3.30.565.10">
    <property type="entry name" value="Histidine kinase-like ATPase, C-terminal domain"/>
    <property type="match status" value="1"/>
</dbReference>
<evidence type="ECO:0000313" key="2">
    <source>
        <dbReference type="Proteomes" id="UP000190037"/>
    </source>
</evidence>
<dbReference type="EMBL" id="MWQN01000001">
    <property type="protein sequence ID" value="OPC82128.1"/>
    <property type="molecule type" value="Genomic_DNA"/>
</dbReference>
<gene>
    <name evidence="1" type="ORF">B4N89_15320</name>
</gene>
<dbReference type="Proteomes" id="UP000190037">
    <property type="component" value="Unassembled WGS sequence"/>
</dbReference>
<dbReference type="AlphaFoldDB" id="A0A1T3NZ82"/>